<evidence type="ECO:0000256" key="4">
    <source>
        <dbReference type="ARBA" id="ARBA00023026"/>
    </source>
</evidence>
<dbReference type="InterPro" id="IPR044927">
    <property type="entry name" value="Endonuclea_NS_2"/>
</dbReference>
<comment type="caution">
    <text evidence="8">The sequence shown here is derived from an EMBL/GenBank/DDBJ whole genome shotgun (WGS) entry which is preliminary data.</text>
</comment>
<dbReference type="Gene3D" id="2.160.20.10">
    <property type="entry name" value="Single-stranded right-handed beta-helix, Pectin lyase-like"/>
    <property type="match status" value="1"/>
</dbReference>
<dbReference type="InterPro" id="IPR011050">
    <property type="entry name" value="Pectin_lyase_fold/virulence"/>
</dbReference>
<dbReference type="InterPro" id="IPR025157">
    <property type="entry name" value="Hemagglutinin_rpt"/>
</dbReference>
<comment type="subcellular location">
    <subcellularLocation>
        <location evidence="1">Target cell</location>
        <location evidence="1">Target cell cytoplasm</location>
    </subcellularLocation>
</comment>
<dbReference type="NCBIfam" id="TIGR01901">
    <property type="entry name" value="adhes_NPXG"/>
    <property type="match status" value="1"/>
</dbReference>
<evidence type="ECO:0000256" key="1">
    <source>
        <dbReference type="ARBA" id="ARBA00004219"/>
    </source>
</evidence>
<keyword evidence="4" id="KW-0843">Virulence</keyword>
<evidence type="ECO:0000256" key="3">
    <source>
        <dbReference type="ARBA" id="ARBA00022913"/>
    </source>
</evidence>
<evidence type="ECO:0000256" key="2">
    <source>
        <dbReference type="ARBA" id="ARBA00022656"/>
    </source>
</evidence>
<dbReference type="Pfam" id="PF21726">
    <property type="entry name" value="DUF6862"/>
    <property type="match status" value="1"/>
</dbReference>
<feature type="region of interest" description="Disordered" evidence="6">
    <location>
        <begin position="3263"/>
        <end position="3298"/>
    </location>
</feature>
<keyword evidence="2" id="KW-0800">Toxin</keyword>
<feature type="compositionally biased region" description="Low complexity" evidence="6">
    <location>
        <begin position="2742"/>
        <end position="2755"/>
    </location>
</feature>
<dbReference type="InterPro" id="IPR006914">
    <property type="entry name" value="VENN_dom"/>
</dbReference>
<dbReference type="InterPro" id="IPR010069">
    <property type="entry name" value="CdiA_FHA1_rpt"/>
</dbReference>
<evidence type="ECO:0000256" key="5">
    <source>
        <dbReference type="ARBA" id="ARBA00024043"/>
    </source>
</evidence>
<organism evidence="8 9">
    <name type="scientific">Chromobacterium aquaticum</name>
    <dbReference type="NCBI Taxonomy" id="467180"/>
    <lineage>
        <taxon>Bacteria</taxon>
        <taxon>Pseudomonadati</taxon>
        <taxon>Pseudomonadota</taxon>
        <taxon>Betaproteobacteria</taxon>
        <taxon>Neisseriales</taxon>
        <taxon>Chromobacteriaceae</taxon>
        <taxon>Chromobacterium</taxon>
    </lineage>
</organism>
<feature type="domain" description="Filamentous haemagglutinin FhaB/tRNA nuclease CdiA-like TPS" evidence="7">
    <location>
        <begin position="87"/>
        <end position="208"/>
    </location>
</feature>
<dbReference type="Pfam" id="PF13018">
    <property type="entry name" value="ESPR"/>
    <property type="match status" value="1"/>
</dbReference>
<dbReference type="EMBL" id="JBHSEK010000024">
    <property type="protein sequence ID" value="MFC4492281.1"/>
    <property type="molecule type" value="Genomic_DNA"/>
</dbReference>
<feature type="region of interest" description="Disordered" evidence="6">
    <location>
        <begin position="2654"/>
        <end position="2673"/>
    </location>
</feature>
<feature type="compositionally biased region" description="Low complexity" evidence="6">
    <location>
        <begin position="3521"/>
        <end position="3531"/>
    </location>
</feature>
<dbReference type="InterPro" id="IPR008638">
    <property type="entry name" value="FhaB/CdiA-like_TPS"/>
</dbReference>
<dbReference type="InterPro" id="IPR012334">
    <property type="entry name" value="Pectin_lyas_fold"/>
</dbReference>
<name>A0ABV9A3M9_9NEIS</name>
<feature type="region of interest" description="Disordered" evidence="6">
    <location>
        <begin position="3510"/>
        <end position="3562"/>
    </location>
</feature>
<feature type="compositionally biased region" description="Basic and acidic residues" evidence="6">
    <location>
        <begin position="3188"/>
        <end position="3199"/>
    </location>
</feature>
<accession>A0ABV9A3M9</accession>
<dbReference type="Proteomes" id="UP001595999">
    <property type="component" value="Unassembled WGS sequence"/>
</dbReference>
<dbReference type="Pfam" id="PF13332">
    <property type="entry name" value="Fil_haemagg_2"/>
    <property type="match status" value="3"/>
</dbReference>
<reference evidence="9" key="1">
    <citation type="journal article" date="2019" name="Int. J. Syst. Evol. Microbiol.">
        <title>The Global Catalogue of Microorganisms (GCM) 10K type strain sequencing project: providing services to taxonomists for standard genome sequencing and annotation.</title>
        <authorList>
            <consortium name="The Broad Institute Genomics Platform"/>
            <consortium name="The Broad Institute Genome Sequencing Center for Infectious Disease"/>
            <person name="Wu L."/>
            <person name="Ma J."/>
        </authorList>
    </citation>
    <scope>NUCLEOTIDE SEQUENCE [LARGE SCALE GENOMIC DNA]</scope>
    <source>
        <strain evidence="9">CGMCC 4.7608</strain>
    </source>
</reference>
<dbReference type="RefSeq" id="WP_378125079.1">
    <property type="nucleotide sequence ID" value="NZ_JBHSEK010000024.1"/>
</dbReference>
<feature type="region of interest" description="Disordered" evidence="6">
    <location>
        <begin position="3188"/>
        <end position="3225"/>
    </location>
</feature>
<keyword evidence="3" id="KW-1266">Target cell cytoplasm</keyword>
<dbReference type="Pfam" id="PF05860">
    <property type="entry name" value="TPS"/>
    <property type="match status" value="1"/>
</dbReference>
<dbReference type="Pfam" id="PF05594">
    <property type="entry name" value="Fil_haemagg"/>
    <property type="match status" value="22"/>
</dbReference>
<evidence type="ECO:0000313" key="9">
    <source>
        <dbReference type="Proteomes" id="UP001595999"/>
    </source>
</evidence>
<dbReference type="SUPFAM" id="SSF51126">
    <property type="entry name" value="Pectin lyase-like"/>
    <property type="match status" value="1"/>
</dbReference>
<feature type="compositionally biased region" description="Polar residues" evidence="6">
    <location>
        <begin position="3215"/>
        <end position="3224"/>
    </location>
</feature>
<proteinExistence type="inferred from homology"/>
<dbReference type="Pfam" id="PF04829">
    <property type="entry name" value="PT-VENN"/>
    <property type="match status" value="1"/>
</dbReference>
<gene>
    <name evidence="8" type="ORF">ACFO0R_21950</name>
</gene>
<dbReference type="NCBIfam" id="TIGR01731">
    <property type="entry name" value="fil_hemag_20aa"/>
    <property type="match status" value="60"/>
</dbReference>
<feature type="compositionally biased region" description="Polar residues" evidence="6">
    <location>
        <begin position="3532"/>
        <end position="3544"/>
    </location>
</feature>
<dbReference type="SMART" id="SM00912">
    <property type="entry name" value="Haemagg_act"/>
    <property type="match status" value="1"/>
</dbReference>
<evidence type="ECO:0000313" key="8">
    <source>
        <dbReference type="EMBL" id="MFC4492281.1"/>
    </source>
</evidence>
<feature type="compositionally biased region" description="Polar residues" evidence="6">
    <location>
        <begin position="3266"/>
        <end position="3298"/>
    </location>
</feature>
<dbReference type="InterPro" id="IPR049271">
    <property type="entry name" value="DUF6862"/>
</dbReference>
<dbReference type="Pfam" id="PF13930">
    <property type="entry name" value="Endonuclea_NS_2"/>
    <property type="match status" value="1"/>
</dbReference>
<dbReference type="InterPro" id="IPR024973">
    <property type="entry name" value="ESPR"/>
</dbReference>
<dbReference type="InterPro" id="IPR008619">
    <property type="entry name" value="Filamentous_hemagglutn_rpt"/>
</dbReference>
<sequence>MNRLCYRLIFNRARGLIMAVAEIVKPMGAGGGRSAAPAAPSQRLGVTLRGIVWASWCALAGAAALAGGIVADPNAPAAQRPSVINTANGLPQVNIQAPSAAGVSRNQYSQFDVNKGGAILNNSATSVQTQLGGWIQGNPNLNPAAPARVILNEVNSAHPSQLRGFLEVAGGRAQVIVANPSGILCDGCGTINAGRMTLTTGRPELNPDGSLAGYRVESGVIRIEGAGMQAGSTEYAELMARAVEVQAGIWAPQLSVSAGRNRISADHQNIQALAADSAGRPGFAIDVAQLGGMYAGKIRLLATEAGVGVRSSGQLSGDEQLKLDSAGQLTLNGRQNGGDIQYHAAGDIEHGGASYSRGKLELSGDAALRQSGTVAAAGDVTVKARSIAASGDFAAGSDDKGQVGTSGALSLNAGDKLQLSGHALAGSSLELKAAALDAADAKLRAKDSVTLTAENGLGLSRASLNTGRLLIQAGGQLNSDAAKLQAGQWRASAAALSNQGGVWEQIGQGSGDFRIGQLLDNRGGRIEANSLALSLGRLDNGGGKLLALGDTAQSWSVRQDLSNQGGLIGGNAELRLNAGSLDNAGGTVQSARGLTLRIDAAAGNRDGKLLAADGLNLTAGSLDNRDGGRVDAGKNLVLNTSGLLDNRAGLLAGNTDVAISAGALSNAKGAIESLGKLRLSAQGLLDNNQGKLLSAGAQMLKADGFANDGGSIGSRGSLSLDSGAASNRDGEILSLGNAEFKLASLDNAGGKVHSDGNLELRAQGDILNQQGVVSTLQQLELHSRDGKIASQGGKLQAGATLNASAKLLDNSQGGVIDGGGKLTLNSAGQLGNDGGRIHGGAAVELHAGGLGNAGGALESASTLTLKVDGRLDNHGGKLLSEQAQSLQAGSLSNDQGSIGSRAGLTLDSGAASNRGGEILSLGDAELKLASLDNAGGKLHSDGKLELRAEGDILSRKGQISALKQVELHSQGGKLDSQGGKLLSGGTLNASAQLLDNSQGGVIDGGGKLSLNSAGRLDNAGGRIGSGADIALRAGELENAGGVVEGEAAVSANIDQALNNGQGKLRSKQALSVQAGSVNNDGGEIASHQSLSLQAGAASNRGGEILSLGDGEFQLASLDNVGGKLLSDGKLRLGAQSDILNQQGVVSTLQQLELHSRDGKIDNAGGKLQAGDTLALSAQQLDNGQGGVIDGGGKLTLNSAGQLGNDGGRIHGGAAVELQAGGLGNAGGELESASTLTLKVDGRLDNLGGKLLSEQAQSLQAGSLNNDQGSIGSRAGLKLDSGVASNRGGEILSLGDAELKLASLDNAGGKLHSDGKLELRAEGDILSRKGQISALKQLELHSQGGKLDSQGGKLLSGGTLNASAKLLDNSQGGVIDGGGKLSLNSAGRLDNVGGRIGSGADIALRAGELENAGGVVEGEAAVSANIDQALNNGQGKLRGKQALSVQAGSVNNDGGEIASLQGLDLQTGAASNQGGTIASLGKGELRLDSLRNIDGKILSGGQLQLAAQRDIQNARGLIGADQQLRLSSRDGKIDNQGGKLQAGDTLALSAQQLDNGQGGVIDGDGKLTLHSAGQLGNDGGRIRGGAAVELQAGELSNVGGTLESTGAQALKVDGALDNHGGKLLSEQAQSLQAASLNNDGGSIGSRAGLKLDSGAASNRGGEILSLGDAELKLASLDNNGGKVHSDGKLDVRTQGELLNRKGQFSALKQLELRSQAGKLDNQGGKLLSGGALNASGQQLDNSQGGIIDGRGALDLSANDGLDNRGGAISAGAGLTAQAAKIDNAGGAMESEAALTLSASGQLNNAKGSLLSNQRQSLKAGSLNNDDGDIVSRAAFKLQTGAASNQGGRITSLGDGEIQLDQLDNGGGKLQSGGALTLLSQGEIKNQQGRISAQRTMRLDGSALRNQHGTLAGGEGIELRAGQMDNQDGAVASQHGLSLTLDTLDNRDGKMQTLGEMTLSSAGLLNNQGGKLVANQGLQLSAGELDNQRGLINSGQAMKLDGGVLRNQHGKLISSADASYQLTQLLNQDGELQSGGAAQLSLSGALDNSQGKIITDQGLRLQAAAVNNAGGMLSSRGALALSAGELGNRYGSLLSLGDISLGLSGFDNQYGQVQTAGALDAQLSGQIDNRQGKLIADRDQRLRASLLHNQGGAVSSGQALSLNAGQLNNQGGKMVGQASLSLDLRQDYVFRDGDTLASQGALSLRTSGSLRNEGKWANAGNIRLQAASFSNAAGAKLAARGQLDINSTGQALNQGRLDAEQLSLTAAALDNTGMISGRDVTVNGGVIDNHGGQAVLAATRSLSLNAGSRLSNRDSGYIYSGGALSLSSGDLIENISTTIEAEGDVSIRAGRLNNQRTHVNIQRAAESSTYRWNKYNFYWRTWGAYGTGDLSATTQNLPFNDAAAASSKYGTILQVDAANKKALVRFLGDKQLWVNYNAIKQNANGSYDMTFYEGRACYGKGEACPYQQIVQREFGSSNIEQWDPNQHVNPLELNNIEDQYNFRERSANGTRTVDKLISAGAVATLSAGGQMSISISGQLLNDASSIAANGNLTINGQDNGGGDARVVNRAYSINERRQETGVDHYDRHVGHHWYRSYTLDKTTALETLDATIAGHQGVSVRAPSIENITVNPAQVSVAEAAKAAAQAEQAAWDGAQTAASAGQARGGQGPQAGRLGQVQSGAEALPLSLGAGERIAPSAGHNAVAAVQAGTAAQQVKLEQNPSTVGPALEGAKLEHAQAGGGPAAAQVATAQPRAQTHPLKGSAAQPGLLDRLPNNQLFQQNPSPTAPYLIETDSRFTEYNNFVSSDYMLKQLNYDPAGVHKRLGDGYYEQKLVRDQILALTGRPSLRGEDATKQFKALMNQGVNVAKDFRLTTGVALTPAQIAALQQDIVWMVSETVHTANGPQTVLVPTVYLAHNTVGLTGDGAVIAGKDLSLSAASLSNSGKLQADQSLVAKADVIRNTGGLIQADTVKLLADSLTLDTDLQNAGRQAAVSGRDISLSGQDITLLGAKVKASELASLSASNTLSISTARSSRDGSLDLLAGRMGNRDSSLGGEVGGSGVAHYSGHWEQAQGSSLQSDGKIKLSAGKDLSVTGSSAQARDQLLASAGGQLTVRADKTTNNGQLSANSASSNVNASHSADTLHASQLSGGAGVTVVAGQDLSIQGSAIDSKQGQVLLSGEKVDILETMRHAQDDDRESKKRSSQRIQSSSDLAMGSQISGQQGVTVQARGSDLTVRASTIDSEQGTLKLSARRDIDIGAASEHETELLQSSGTRKGFLSSTQKQTRAEMDSTTAKGSSLSGDSIVLQAGRDLSVAGSSVAATHDADLIAGRDVSITTAESTQYSHRDESVKKSGLLSSGGIGFSIGSQKQRDQVGETSVSHTSSTVGSVLGHVNVDAGRNALIKGSDLVAGGDIDVLAQNIRVEDVANRYQRDEKHEASKSGLTVALSGAVGSAANTAVQQAQELSKAPSGRLAALQGIQAGLSGYQAYQAYQQEMLKPAEEQSFVGVSLSVGSQKSESHSQRQQSQSQGSQLTAGGNLSLTATGSGAKDAQGKAQDGDISVTGGHLKAGKDLTLDAARDLQLQAGHHQDSQHGGNNSSGWNVGVSIGIGQGAGISVFANANKGKGKEEGNGSRWNETVLSAGDTLNLQSGRDTSLIGAQASGKTVVADIGRNLTLQSQQDRDYYHSQQSNISAGASFTFGSMNGSASISGSRQKADSDFVSVQQQTGLYAGQGGFDIQVGRHTQLDGAVIASTAKADKNTLDTGTLGFSNQHNQADFKVESQSFGFSTGGSLTGTLKGTLMSQGASSVLGGGNSSGHAESTTYAAVSEGAIKVRDQDKQQQDLKALSRDAEHAANGLSPIFDKEKELNRLQEAQLVGQIGAQATQIVATEMMMKANEELRRNPKYADSKEYKELNAKWGADSDFQRAAQAATAALQGLAGGNVQAAISGAAAPYLAGVVKNMTDGNKEANVMAHALLGATLAQMKGESAAAGAAGGAAAPVVAELLLSQLYPGKAVKDLNESQKQTISALTTMAGSLAGSLAGGDSAGALTGAQTAKNEVENNYLKHKEAKRLEDLKTKANCDSNCIKEIKQLEAISKIRDQGLDKCEGVNSNQCNQLRQEVRQAGAEYIRANESLPSLWYGTEKEEALQLARDSMGGIYVKDVAAGYVGTVFDGVVQAFGAAGTLGKAVLGDEQASYHIKQTAGAAWEYVKNPENWPYLLGMMTPADREKLAQAYASGDSKQIGRMMGEQAANLPIGGGGAGTIKKVDKAVELATKGGKAAEHVAEVVQKGAQTGGKVLAVVEVDVGTAIKGTSGYKLLNDPPPNTHVKLSNGTEFKTNAHGYVEEISFTPSLQKGIRDARQTAVGKEGLVSDVGGHIQACRLGGTCDRYNLFPQDKNFNNSAYKKWENEIKRTLKEGGVVDAVNVKFFRGNAASPRPDSLLIDYSINGKIISKSFKNEAGR</sequence>
<evidence type="ECO:0000259" key="7">
    <source>
        <dbReference type="SMART" id="SM00912"/>
    </source>
</evidence>
<feature type="region of interest" description="Disordered" evidence="6">
    <location>
        <begin position="2734"/>
        <end position="2780"/>
    </location>
</feature>
<evidence type="ECO:0000256" key="6">
    <source>
        <dbReference type="SAM" id="MobiDB-lite"/>
    </source>
</evidence>
<keyword evidence="9" id="KW-1185">Reference proteome</keyword>
<protein>
    <submittedName>
        <fullName evidence="8">Hemagglutinin repeat-containing protein</fullName>
    </submittedName>
</protein>
<comment type="similarity">
    <text evidence="5">In the N-terminal section; belongs to the CdiA toxin family.</text>
</comment>